<dbReference type="GeneID" id="103107485"/>
<evidence type="ECO:0000256" key="1">
    <source>
        <dbReference type="ARBA" id="ARBA00004184"/>
    </source>
</evidence>
<dbReference type="CDD" id="cd13344">
    <property type="entry name" value="PH-GRAM_MTMR7"/>
    <property type="match status" value="1"/>
</dbReference>
<evidence type="ECO:0000256" key="3">
    <source>
        <dbReference type="ARBA" id="ARBA00007471"/>
    </source>
</evidence>
<dbReference type="InterPro" id="IPR030564">
    <property type="entry name" value="Myotubularin"/>
</dbReference>
<feature type="domain" description="Tyrosine specific protein phosphatases" evidence="8">
    <location>
        <begin position="264"/>
        <end position="308"/>
    </location>
</feature>
<evidence type="ECO:0000256" key="7">
    <source>
        <dbReference type="SAM" id="MobiDB-lite"/>
    </source>
</evidence>
<dbReference type="InterPro" id="IPR048994">
    <property type="entry name" value="PH-GRAM_MTMR6-9"/>
</dbReference>
<evidence type="ECO:0000259" key="9">
    <source>
        <dbReference type="PROSITE" id="PS51339"/>
    </source>
</evidence>
<dbReference type="InterPro" id="IPR016130">
    <property type="entry name" value="Tyr_Pase_AS"/>
</dbReference>
<feature type="coiled-coil region" evidence="6">
    <location>
        <begin position="478"/>
        <end position="505"/>
    </location>
</feature>
<reference evidence="11" key="2">
    <citation type="submission" date="2025-08" db="UniProtKB">
        <authorList>
            <consortium name="RefSeq"/>
        </authorList>
    </citation>
    <scope>IDENTIFICATION</scope>
</reference>
<dbReference type="InterPro" id="IPR011993">
    <property type="entry name" value="PH-like_dom_sf"/>
</dbReference>
<dbReference type="InterPro" id="IPR003595">
    <property type="entry name" value="Tyr_Pase_cat"/>
</dbReference>
<accession>A0ABM3WS16</accession>
<comment type="similarity">
    <text evidence="3">Belongs to the protein-tyrosine phosphatase family. Non-receptor class myotubularin subfamily.</text>
</comment>
<dbReference type="InterPro" id="IPR000387">
    <property type="entry name" value="Tyr_Pase_dom"/>
</dbReference>
<dbReference type="PROSITE" id="PS00383">
    <property type="entry name" value="TYR_PHOSPHATASE_1"/>
    <property type="match status" value="1"/>
</dbReference>
<dbReference type="InterPro" id="IPR036003">
    <property type="entry name" value="MTMR7_PH-GRAM"/>
</dbReference>
<keyword evidence="6" id="KW-0175">Coiled coil</keyword>
<evidence type="ECO:0000256" key="5">
    <source>
        <dbReference type="ARBA" id="ARBA00023098"/>
    </source>
</evidence>
<dbReference type="RefSeq" id="XP_060039362.1">
    <property type="nucleotide sequence ID" value="XM_060183379.1"/>
</dbReference>
<dbReference type="InterPro" id="IPR010569">
    <property type="entry name" value="Myotubularin-like_Pase_dom"/>
</dbReference>
<dbReference type="PROSITE" id="PS51339">
    <property type="entry name" value="PPASE_MYOTUBULARIN"/>
    <property type="match status" value="1"/>
</dbReference>
<dbReference type="Proteomes" id="UP001652624">
    <property type="component" value="Chromosome 2"/>
</dbReference>
<dbReference type="Gene3D" id="2.30.29.30">
    <property type="entry name" value="Pleckstrin-homology domain (PH domain)/Phosphotyrosine-binding domain (PTB)"/>
    <property type="match status" value="1"/>
</dbReference>
<dbReference type="Pfam" id="PF21098">
    <property type="entry name" value="PH-GRAM_MTMR6-like"/>
    <property type="match status" value="1"/>
</dbReference>
<evidence type="ECO:0000256" key="6">
    <source>
        <dbReference type="SAM" id="Coils"/>
    </source>
</evidence>
<feature type="domain" description="Myotubularin phosphatase" evidence="9">
    <location>
        <begin position="156"/>
        <end position="461"/>
    </location>
</feature>
<keyword evidence="4" id="KW-0963">Cytoplasm</keyword>
<name>A0ABM3WS16_ERIEU</name>
<gene>
    <name evidence="11" type="primary">MTMR7</name>
</gene>
<dbReference type="PANTHER" id="PTHR10807">
    <property type="entry name" value="MYOTUBULARIN-RELATED"/>
    <property type="match status" value="1"/>
</dbReference>
<dbReference type="SUPFAM" id="SSF50729">
    <property type="entry name" value="PH domain-like"/>
    <property type="match status" value="1"/>
</dbReference>
<feature type="compositionally biased region" description="Polar residues" evidence="7">
    <location>
        <begin position="523"/>
        <end position="553"/>
    </location>
</feature>
<dbReference type="PANTHER" id="PTHR10807:SF35">
    <property type="entry name" value="MYOTUBULARIN-RELATED PROTEIN 7"/>
    <property type="match status" value="1"/>
</dbReference>
<evidence type="ECO:0000313" key="11">
    <source>
        <dbReference type="RefSeq" id="XP_060039362.1"/>
    </source>
</evidence>
<dbReference type="PROSITE" id="PS50056">
    <property type="entry name" value="TYR_PHOSPHATASE_2"/>
    <property type="match status" value="1"/>
</dbReference>
<dbReference type="InterPro" id="IPR029021">
    <property type="entry name" value="Prot-tyrosine_phosphatase-like"/>
</dbReference>
<evidence type="ECO:0000313" key="10">
    <source>
        <dbReference type="Proteomes" id="UP001652624"/>
    </source>
</evidence>
<comment type="subcellular location">
    <subcellularLocation>
        <location evidence="2">Cytoplasm</location>
    </subcellularLocation>
    <subcellularLocation>
        <location evidence="1">Endomembrane system</location>
        <topology evidence="1">Peripheral membrane protein</topology>
    </subcellularLocation>
</comment>
<protein>
    <submittedName>
        <fullName evidence="11">Myotubularin-related protein 7 isoform X2</fullName>
    </submittedName>
</protein>
<evidence type="ECO:0000259" key="8">
    <source>
        <dbReference type="PROSITE" id="PS50056"/>
    </source>
</evidence>
<dbReference type="Pfam" id="PF06602">
    <property type="entry name" value="Myotub-related"/>
    <property type="match status" value="1"/>
</dbReference>
<dbReference type="SMART" id="SM00404">
    <property type="entry name" value="PTPc_motif"/>
    <property type="match status" value="1"/>
</dbReference>
<evidence type="ECO:0000256" key="2">
    <source>
        <dbReference type="ARBA" id="ARBA00004496"/>
    </source>
</evidence>
<keyword evidence="10" id="KW-1185">Reference proteome</keyword>
<evidence type="ECO:0000256" key="4">
    <source>
        <dbReference type="ARBA" id="ARBA00022490"/>
    </source>
</evidence>
<dbReference type="SUPFAM" id="SSF52799">
    <property type="entry name" value="(Phosphotyrosine protein) phosphatases II"/>
    <property type="match status" value="1"/>
</dbReference>
<reference evidence="10" key="1">
    <citation type="submission" date="2025-05" db="UniProtKB">
        <authorList>
            <consortium name="RefSeq"/>
        </authorList>
    </citation>
    <scope>NUCLEOTIDE SEQUENCE [LARGE SCALE GENOMIC DNA]</scope>
</reference>
<proteinExistence type="inferred from homology"/>
<keyword evidence="5" id="KW-0443">Lipid metabolism</keyword>
<feature type="region of interest" description="Disordered" evidence="7">
    <location>
        <begin position="511"/>
        <end position="617"/>
    </location>
</feature>
<organism evidence="10 11">
    <name type="scientific">Erinaceus europaeus</name>
    <name type="common">Western European hedgehog</name>
    <dbReference type="NCBI Taxonomy" id="9365"/>
    <lineage>
        <taxon>Eukaryota</taxon>
        <taxon>Metazoa</taxon>
        <taxon>Chordata</taxon>
        <taxon>Craniata</taxon>
        <taxon>Vertebrata</taxon>
        <taxon>Euteleostomi</taxon>
        <taxon>Mammalia</taxon>
        <taxon>Eutheria</taxon>
        <taxon>Laurasiatheria</taxon>
        <taxon>Eulipotyphla</taxon>
        <taxon>Erinaceidae</taxon>
        <taxon>Erinaceinae</taxon>
        <taxon>Erinaceus</taxon>
    </lineage>
</organism>
<sequence length="617" mass="70707">MEHIRTPKVENVRLVDRLASKKAALGTLYLTATHVIFVENVPDTRKETWILHSQISTIEKQATAATGCPLLIRCKNFQLLQLIIPQERDCHDVYISLIRLAKPVKYEELYCFSFNPQLDKEEREQGWMLVNLSEEFERMGIPNNYWQLSDVNRDYRASICRSSQPLSGFSARCLEDEQMLQAIRKANPGSDFIYVVDTRPKLNAMANRAAGKGYENEDNYSNIKFQFIGIENIHVMRNSLQKMLEVCELKSPTMSDFLWGLENSGWLKHIKAIMDAGIFIAKAVSEEGASVLVHCSDGWDRTAQVCSVASLLLEPHYRTLKGFMVLIEKDWISFGHKFNHRYGNLDGDPKEISPVIDQFIECVWQLMEQFPCAFEFNERFLIHIQHHIYSCQFGNFLCNSQKERRELKIQERTYSLWAHLWNNRADYMNPLFRADHSQSQGTLHLPTTPCNFMYKFWSGMYNRFEKGLQPRQSVTDYLMAVKEETQQLEEELEGLEERLEKFQKVQLNCTKVKSKQSEPSKHSGFSTSDNSTANTPQDYSGNMKSFPSRSPSQGDEDSALILTQDNLKSSDPDLSANSDQESGVEDLSCRSPSGGECAPSEDSGKDRDSDEAVFLTA</sequence>